<reference evidence="6 7" key="1">
    <citation type="submission" date="2006-01" db="EMBL/GenBank/DDBJ databases">
        <authorList>
            <person name="Hagstrom A."/>
            <person name="Ferriera S."/>
            <person name="Johnson J."/>
            <person name="Kravitz S."/>
            <person name="Halpern A."/>
            <person name="Remington K."/>
            <person name="Beeson K."/>
            <person name="Tran B."/>
            <person name="Rogers Y.-H."/>
            <person name="Friedman R."/>
            <person name="Venter J.C."/>
        </authorList>
    </citation>
    <scope>NUCLEOTIDE SEQUENCE [LARGE SCALE GENOMIC DNA]</scope>
    <source>
        <strain evidence="6 7">SKA53</strain>
    </source>
</reference>
<dbReference type="InterPro" id="IPR039565">
    <property type="entry name" value="BamD-like"/>
</dbReference>
<dbReference type="NCBIfam" id="TIGR03302">
    <property type="entry name" value="OM_YfiO"/>
    <property type="match status" value="1"/>
</dbReference>
<dbReference type="eggNOG" id="COG4105">
    <property type="taxonomic scope" value="Bacteria"/>
</dbReference>
<evidence type="ECO:0000256" key="4">
    <source>
        <dbReference type="HAMAP-Rule" id="MF_00922"/>
    </source>
</evidence>
<proteinExistence type="inferred from homology"/>
<dbReference type="InterPro" id="IPR017689">
    <property type="entry name" value="BamD"/>
</dbReference>
<comment type="subcellular location">
    <subcellularLocation>
        <location evidence="4">Cell outer membrane</location>
    </subcellularLocation>
</comment>
<feature type="domain" description="Outer membrane lipoprotein BamD-like" evidence="5">
    <location>
        <begin position="17"/>
        <end position="212"/>
    </location>
</feature>
<dbReference type="OrthoDB" id="9804044at2"/>
<dbReference type="GO" id="GO:0043165">
    <property type="term" value="P:Gram-negative-bacterium-type cell outer membrane assembly"/>
    <property type="evidence" value="ECO:0007669"/>
    <property type="project" value="UniProtKB-UniRule"/>
</dbReference>
<dbReference type="SUPFAM" id="SSF48452">
    <property type="entry name" value="TPR-like"/>
    <property type="match status" value="2"/>
</dbReference>
<dbReference type="STRING" id="314232.SKA53_07207"/>
<dbReference type="RefSeq" id="WP_007205394.1">
    <property type="nucleotide sequence ID" value="NZ_CH672414.1"/>
</dbReference>
<dbReference type="GO" id="GO:0009279">
    <property type="term" value="C:cell outer membrane"/>
    <property type="evidence" value="ECO:0007669"/>
    <property type="project" value="UniProtKB-SubCell"/>
</dbReference>
<comment type="similarity">
    <text evidence="4">Belongs to the BamD family.</text>
</comment>
<accession>A3V874</accession>
<keyword evidence="6" id="KW-0449">Lipoprotein</keyword>
<dbReference type="HAMAP" id="MF_00922">
    <property type="entry name" value="OM_assembly_BamD"/>
    <property type="match status" value="1"/>
</dbReference>
<comment type="function">
    <text evidence="4">Part of the outer membrane protein assembly complex, which is involved in assembly and insertion of beta-barrel proteins into the outer membrane.</text>
</comment>
<evidence type="ECO:0000256" key="1">
    <source>
        <dbReference type="ARBA" id="ARBA00022729"/>
    </source>
</evidence>
<dbReference type="GO" id="GO:0051205">
    <property type="term" value="P:protein insertion into membrane"/>
    <property type="evidence" value="ECO:0007669"/>
    <property type="project" value="UniProtKB-UniRule"/>
</dbReference>
<organism evidence="6 7">
    <name type="scientific">Yoonia vestfoldensis SKA53</name>
    <dbReference type="NCBI Taxonomy" id="314232"/>
    <lineage>
        <taxon>Bacteria</taxon>
        <taxon>Pseudomonadati</taxon>
        <taxon>Pseudomonadota</taxon>
        <taxon>Alphaproteobacteria</taxon>
        <taxon>Rhodobacterales</taxon>
        <taxon>Paracoccaceae</taxon>
        <taxon>Yoonia</taxon>
    </lineage>
</organism>
<keyword evidence="7" id="KW-1185">Reference proteome</keyword>
<sequence length="261" mass="29072">MLLVACSGAGSNVAMEDLSAQQIFELGERQIEAGNADDAAFTFGEIERLYHYSEFAQRALIMQAFAYHRDGDYPNSRAAAQRFVDFYPAEQDAPYAAYLLALSYYDQISDIGRDQGLTFEALQALRRVIETYPDSEYAAASVAKFDLAFDQLAAKEMEVGRYYLKRANYAAAANRFRTVVEDFQTTTHTPEALHRLVEAYLSLGLTDEAQTAGAILGYNYQSSDWYAASFALLTGRGLAAEAAGDNWLASIYRQVIRGEWL</sequence>
<comment type="caution">
    <text evidence="6">The sequence shown here is derived from an EMBL/GenBank/DDBJ whole genome shotgun (WGS) entry which is preliminary data.</text>
</comment>
<protein>
    <recommendedName>
        <fullName evidence="4">Outer membrane protein assembly factor BamD</fullName>
    </recommendedName>
</protein>
<evidence type="ECO:0000256" key="3">
    <source>
        <dbReference type="ARBA" id="ARBA00023237"/>
    </source>
</evidence>
<dbReference type="Proteomes" id="UP000004507">
    <property type="component" value="Unassembled WGS sequence"/>
</dbReference>
<gene>
    <name evidence="4" type="primary">bamD</name>
    <name evidence="6" type="ORF">SKA53_07207</name>
</gene>
<keyword evidence="1 4" id="KW-0732">Signal</keyword>
<dbReference type="CDD" id="cd15830">
    <property type="entry name" value="BamD"/>
    <property type="match status" value="1"/>
</dbReference>
<dbReference type="Pfam" id="PF13525">
    <property type="entry name" value="YfiO"/>
    <property type="match status" value="1"/>
</dbReference>
<dbReference type="EMBL" id="AAMS01000007">
    <property type="protein sequence ID" value="EAQ05874.1"/>
    <property type="molecule type" value="Genomic_DNA"/>
</dbReference>
<keyword evidence="2 4" id="KW-0472">Membrane</keyword>
<evidence type="ECO:0000313" key="6">
    <source>
        <dbReference type="EMBL" id="EAQ05874.1"/>
    </source>
</evidence>
<comment type="subunit">
    <text evidence="4">Part of the Bam complex.</text>
</comment>
<evidence type="ECO:0000256" key="2">
    <source>
        <dbReference type="ARBA" id="ARBA00023136"/>
    </source>
</evidence>
<dbReference type="HOGENOM" id="CLU_065982_1_1_5"/>
<evidence type="ECO:0000313" key="7">
    <source>
        <dbReference type="Proteomes" id="UP000004507"/>
    </source>
</evidence>
<keyword evidence="3 4" id="KW-0998">Cell outer membrane</keyword>
<evidence type="ECO:0000259" key="5">
    <source>
        <dbReference type="Pfam" id="PF13525"/>
    </source>
</evidence>
<dbReference type="InterPro" id="IPR011990">
    <property type="entry name" value="TPR-like_helical_dom_sf"/>
</dbReference>
<dbReference type="Gene3D" id="1.25.40.10">
    <property type="entry name" value="Tetratricopeptide repeat domain"/>
    <property type="match status" value="1"/>
</dbReference>
<name>A3V874_9RHOB</name>
<dbReference type="AlphaFoldDB" id="A3V874"/>